<evidence type="ECO:0000256" key="1">
    <source>
        <dbReference type="ARBA" id="ARBA00022898"/>
    </source>
</evidence>
<evidence type="ECO:0000256" key="2">
    <source>
        <dbReference type="ARBA" id="ARBA00037999"/>
    </source>
</evidence>
<name>A0ABN2QGV1_9MICO</name>
<gene>
    <name evidence="4" type="ORF">GCM10009776_12450</name>
</gene>
<dbReference type="GO" id="GO:0008483">
    <property type="term" value="F:transaminase activity"/>
    <property type="evidence" value="ECO:0007669"/>
    <property type="project" value="UniProtKB-KW"/>
</dbReference>
<dbReference type="Proteomes" id="UP001499933">
    <property type="component" value="Unassembled WGS sequence"/>
</dbReference>
<dbReference type="PIRSF" id="PIRSF000390">
    <property type="entry name" value="PLP_StrS"/>
    <property type="match status" value="1"/>
</dbReference>
<dbReference type="Pfam" id="PF01041">
    <property type="entry name" value="DegT_DnrJ_EryC1"/>
    <property type="match status" value="1"/>
</dbReference>
<dbReference type="Gene3D" id="3.90.1150.10">
    <property type="entry name" value="Aspartate Aminotransferase, domain 1"/>
    <property type="match status" value="1"/>
</dbReference>
<dbReference type="RefSeq" id="WP_344092310.1">
    <property type="nucleotide sequence ID" value="NZ_BAAAOG010000001.1"/>
</dbReference>
<dbReference type="EMBL" id="BAAAOG010000001">
    <property type="protein sequence ID" value="GAA1951999.1"/>
    <property type="molecule type" value="Genomic_DNA"/>
</dbReference>
<comment type="caution">
    <text evidence="4">The sequence shown here is derived from an EMBL/GenBank/DDBJ whole genome shotgun (WGS) entry which is preliminary data.</text>
</comment>
<dbReference type="SUPFAM" id="SSF53383">
    <property type="entry name" value="PLP-dependent transferases"/>
    <property type="match status" value="1"/>
</dbReference>
<evidence type="ECO:0000256" key="3">
    <source>
        <dbReference type="RuleBase" id="RU004508"/>
    </source>
</evidence>
<dbReference type="InterPro" id="IPR015422">
    <property type="entry name" value="PyrdxlP-dep_Trfase_small"/>
</dbReference>
<proteinExistence type="inferred from homology"/>
<organism evidence="4 5">
    <name type="scientific">Microbacterium deminutum</name>
    <dbReference type="NCBI Taxonomy" id="344164"/>
    <lineage>
        <taxon>Bacteria</taxon>
        <taxon>Bacillati</taxon>
        <taxon>Actinomycetota</taxon>
        <taxon>Actinomycetes</taxon>
        <taxon>Micrococcales</taxon>
        <taxon>Microbacteriaceae</taxon>
        <taxon>Microbacterium</taxon>
    </lineage>
</organism>
<accession>A0ABN2QGV1</accession>
<protein>
    <submittedName>
        <fullName evidence="4">DegT/DnrJ/EryC1/StrS family aminotransferase</fullName>
    </submittedName>
</protein>
<reference evidence="4 5" key="1">
    <citation type="journal article" date="2019" name="Int. J. Syst. Evol. Microbiol.">
        <title>The Global Catalogue of Microorganisms (GCM) 10K type strain sequencing project: providing services to taxonomists for standard genome sequencing and annotation.</title>
        <authorList>
            <consortium name="The Broad Institute Genomics Platform"/>
            <consortium name="The Broad Institute Genome Sequencing Center for Infectious Disease"/>
            <person name="Wu L."/>
            <person name="Ma J."/>
        </authorList>
    </citation>
    <scope>NUCLEOTIDE SEQUENCE [LARGE SCALE GENOMIC DNA]</scope>
    <source>
        <strain evidence="4 5">JCM 14901</strain>
    </source>
</reference>
<comment type="similarity">
    <text evidence="2 3">Belongs to the DegT/DnrJ/EryC1 family.</text>
</comment>
<keyword evidence="4" id="KW-0808">Transferase</keyword>
<keyword evidence="4" id="KW-0032">Aminotransferase</keyword>
<keyword evidence="5" id="KW-1185">Reference proteome</keyword>
<dbReference type="InterPro" id="IPR015421">
    <property type="entry name" value="PyrdxlP-dep_Trfase_major"/>
</dbReference>
<evidence type="ECO:0000313" key="4">
    <source>
        <dbReference type="EMBL" id="GAA1951999.1"/>
    </source>
</evidence>
<dbReference type="PANTHER" id="PTHR30244:SF36">
    <property type="entry name" value="3-OXO-GLUCOSE-6-PHOSPHATE:GLUTAMATE AMINOTRANSFERASE"/>
    <property type="match status" value="1"/>
</dbReference>
<dbReference type="CDD" id="cd00616">
    <property type="entry name" value="AHBA_syn"/>
    <property type="match status" value="1"/>
</dbReference>
<sequence>MIAFYDLQAVNERHRAEIDLAIAAVLDSGQLILGPQTSAFESDFAQFCGTRNAIGVGSGLDALSLIIRAMGIGPGDEVIVPANTFIATVLAVSANGSAPVLADPDPETMLLDAATVESLITARTRAIIAVHLYGRLCDMAALSEVAERHGLRLIEDAAQAHGAARDGRRAGAFGDAAGFSFYPTKNLGCLGDGGAVTTDDDALAERIRMLRNYGSAAKNVHELRGVNSRLDELQAAVLGVKLRHLDDDNLRRREIAARYRELLAGSGLITPTTSEPDHVFHLFVVRTSERDRVQAALREAGIGSAIHYPTPPHRQSAYRALARTPLPVADRLADEVLSIPMHPALSDSQVVRVAEVLRGVA</sequence>
<dbReference type="PANTHER" id="PTHR30244">
    <property type="entry name" value="TRANSAMINASE"/>
    <property type="match status" value="1"/>
</dbReference>
<dbReference type="InterPro" id="IPR000653">
    <property type="entry name" value="DegT/StrS_aminotransferase"/>
</dbReference>
<keyword evidence="1 3" id="KW-0663">Pyridoxal phosphate</keyword>
<dbReference type="InterPro" id="IPR015424">
    <property type="entry name" value="PyrdxlP-dep_Trfase"/>
</dbReference>
<dbReference type="Gene3D" id="3.40.640.10">
    <property type="entry name" value="Type I PLP-dependent aspartate aminotransferase-like (Major domain)"/>
    <property type="match status" value="1"/>
</dbReference>
<evidence type="ECO:0000313" key="5">
    <source>
        <dbReference type="Proteomes" id="UP001499933"/>
    </source>
</evidence>